<dbReference type="EMBL" id="PKLZ01000007">
    <property type="protein sequence ID" value="PLW82745.1"/>
    <property type="molecule type" value="Genomic_DNA"/>
</dbReference>
<reference evidence="2" key="1">
    <citation type="submission" date="2017-11" db="EMBL/GenBank/DDBJ databases">
        <title>The draft genome sequence of Chromatocurvus sp. F02.</title>
        <authorList>
            <person name="Du Z.-J."/>
            <person name="Chang Y.-Q."/>
        </authorList>
    </citation>
    <scope>NUCLEOTIDE SEQUENCE [LARGE SCALE GENOMIC DNA]</scope>
    <source>
        <strain evidence="2">F02</strain>
    </source>
</reference>
<dbReference type="OrthoDB" id="6398515at2"/>
<sequence length="146" mass="16102">MLERWLEEARVHCYVCEHCESLHIADLRSLEGVIDSRLLLEPFGLVLTTELEIRPMALLAVSADIGRLSMEYPTLKIFLDIVDDATPQLIVAGVFPCASGLVPEQFASFTGLTMQASRQLAQECLGLDYLFSAEAAAEPRPASILH</sequence>
<name>A0A2N5Y2X4_9GAMM</name>
<evidence type="ECO:0000313" key="1">
    <source>
        <dbReference type="EMBL" id="PLW82745.1"/>
    </source>
</evidence>
<comment type="caution">
    <text evidence="1">The sequence shown here is derived from an EMBL/GenBank/DDBJ whole genome shotgun (WGS) entry which is preliminary data.</text>
</comment>
<dbReference type="Proteomes" id="UP000234845">
    <property type="component" value="Unassembled WGS sequence"/>
</dbReference>
<keyword evidence="1" id="KW-0808">Transferase</keyword>
<gene>
    <name evidence="1" type="ORF">CWI75_09235</name>
</gene>
<accession>A0A2N5Y2X4</accession>
<proteinExistence type="predicted"/>
<keyword evidence="2" id="KW-1185">Reference proteome</keyword>
<dbReference type="RefSeq" id="WP_101521212.1">
    <property type="nucleotide sequence ID" value="NZ_PKLZ01000007.1"/>
</dbReference>
<dbReference type="GO" id="GO:0016301">
    <property type="term" value="F:kinase activity"/>
    <property type="evidence" value="ECO:0007669"/>
    <property type="project" value="UniProtKB-KW"/>
</dbReference>
<dbReference type="InterPro" id="IPR019660">
    <property type="entry name" value="Put_sensory_transdc_reg_YbjN"/>
</dbReference>
<evidence type="ECO:0000313" key="2">
    <source>
        <dbReference type="Proteomes" id="UP000234845"/>
    </source>
</evidence>
<dbReference type="AlphaFoldDB" id="A0A2N5Y2X4"/>
<organism evidence="1 2">
    <name type="scientific">Kineobactrum sediminis</name>
    <dbReference type="NCBI Taxonomy" id="1905677"/>
    <lineage>
        <taxon>Bacteria</taxon>
        <taxon>Pseudomonadati</taxon>
        <taxon>Pseudomonadota</taxon>
        <taxon>Gammaproteobacteria</taxon>
        <taxon>Cellvibrionales</taxon>
        <taxon>Halieaceae</taxon>
        <taxon>Kineobactrum</taxon>
    </lineage>
</organism>
<keyword evidence="1" id="KW-0418">Kinase</keyword>
<dbReference type="Pfam" id="PF10722">
    <property type="entry name" value="YbjN"/>
    <property type="match status" value="1"/>
</dbReference>
<protein>
    <submittedName>
        <fullName evidence="1">Histidine kinase</fullName>
    </submittedName>
</protein>